<dbReference type="GO" id="GO:0043130">
    <property type="term" value="F:ubiquitin binding"/>
    <property type="evidence" value="ECO:0007669"/>
    <property type="project" value="UniProtKB-UniRule"/>
</dbReference>
<dbReference type="PANTHER" id="PTHR13128:SF12">
    <property type="entry name" value="VACUOLAR PROTEIN-SORTING-ASSOCIATED PROTEIN 36"/>
    <property type="match status" value="1"/>
</dbReference>
<accession>Q22WJ9</accession>
<protein>
    <recommendedName>
        <fullName evidence="1">Vacuolar protein-sorting-associated protein 36</fullName>
    </recommendedName>
    <alternativeName>
        <fullName evidence="1">ESCRT-II complex subunit VPS36</fullName>
    </alternativeName>
</protein>
<comment type="similarity">
    <text evidence="1">Belongs to the VPS36 family.</text>
</comment>
<dbReference type="SUPFAM" id="SSF46785">
    <property type="entry name" value="Winged helix' DNA-binding domain"/>
    <property type="match status" value="1"/>
</dbReference>
<dbReference type="GeneID" id="7838476"/>
<dbReference type="InterPro" id="IPR040608">
    <property type="entry name" value="Snf8/Vps36"/>
</dbReference>
<dbReference type="InParanoid" id="Q22WJ9"/>
<keyword evidence="1" id="KW-0653">Protein transport</keyword>
<comment type="subcellular location">
    <subcellularLocation>
        <location evidence="1">Cytoplasm</location>
    </subcellularLocation>
    <subcellularLocation>
        <location evidence="1">Endosome</location>
    </subcellularLocation>
</comment>
<dbReference type="OrthoDB" id="271448at2759"/>
<dbReference type="KEGG" id="tet:TTHERM_00155350"/>
<evidence type="ECO:0000313" key="3">
    <source>
        <dbReference type="Proteomes" id="UP000009168"/>
    </source>
</evidence>
<comment type="function">
    <text evidence="1">Component of the ESCRT-II complex (endosomal sorting complex required for transport II), which is required for multivesicular body (MVB) formation and sorting of endosomal cargo proteins into MVBs.</text>
</comment>
<dbReference type="Gene3D" id="1.10.10.10">
    <property type="entry name" value="Winged helix-like DNA-binding domain superfamily/Winged helix DNA-binding domain"/>
    <property type="match status" value="2"/>
</dbReference>
<keyword evidence="3" id="KW-1185">Reference proteome</keyword>
<dbReference type="GO" id="GO:0031902">
    <property type="term" value="C:late endosome membrane"/>
    <property type="evidence" value="ECO:0007669"/>
    <property type="project" value="UniProtKB-UniRule"/>
</dbReference>
<dbReference type="InterPro" id="IPR036388">
    <property type="entry name" value="WH-like_DNA-bd_sf"/>
</dbReference>
<dbReference type="Pfam" id="PF04157">
    <property type="entry name" value="EAP30"/>
    <property type="match status" value="1"/>
</dbReference>
<name>Q22WJ9_TETTS</name>
<dbReference type="GO" id="GO:0032266">
    <property type="term" value="F:phosphatidylinositol-3-phosphate binding"/>
    <property type="evidence" value="ECO:0007669"/>
    <property type="project" value="UniProtKB-UniRule"/>
</dbReference>
<keyword evidence="1" id="KW-0963">Cytoplasm</keyword>
<dbReference type="HOGENOM" id="CLU_485319_0_0_1"/>
<dbReference type="Proteomes" id="UP000009168">
    <property type="component" value="Unassembled WGS sequence"/>
</dbReference>
<dbReference type="eggNOG" id="KOG2760">
    <property type="taxonomic scope" value="Eukaryota"/>
</dbReference>
<dbReference type="RefSeq" id="XP_001009663.3">
    <property type="nucleotide sequence ID" value="XM_001009663.3"/>
</dbReference>
<dbReference type="InterPro" id="IPR037855">
    <property type="entry name" value="Vps36"/>
</dbReference>
<dbReference type="PANTHER" id="PTHR13128">
    <property type="entry name" value="VACUOLAR PROTEIN-SORTING-ASSOCIATED PROTEIN 36"/>
    <property type="match status" value="1"/>
</dbReference>
<evidence type="ECO:0000313" key="2">
    <source>
        <dbReference type="EMBL" id="EAR89418.3"/>
    </source>
</evidence>
<dbReference type="GO" id="GO:0000814">
    <property type="term" value="C:ESCRT II complex"/>
    <property type="evidence" value="ECO:0007669"/>
    <property type="project" value="UniProtKB-UniRule"/>
</dbReference>
<keyword evidence="1" id="KW-0813">Transport</keyword>
<dbReference type="InterPro" id="IPR036390">
    <property type="entry name" value="WH_DNA-bd_sf"/>
</dbReference>
<dbReference type="AlphaFoldDB" id="Q22WJ9"/>
<gene>
    <name evidence="2" type="ORF">TTHERM_00155350</name>
</gene>
<sequence length="373" mass="42752">MVDKSIFFLSPDRFPQIPNEIVLGTYKDIEMWEKTVNFKLSGLDLQITTHRLLATSRANKALGFAINLENVIEQKDIKEGLVFKKLVAFKVKYKNQTKIEFKIPKGIEDAIAQVKGSLNKKEWLKVVPVKKEEQIFQAQNMYTGIKDMQKKEEQKQQEQQKIVQSSFQKGDISSLFQNARELKEISQYLKGNLSKVDKQHEQSDLDKILSDLGYFNVITKEEAGNSYLDQLSHQIYSICNELFPKLGGIITLLDVFYFVNKKRQTCLLNPQEVLDACSKFQALGLNAIVTEYGNVKVVEQTTFDTEKDFQENIGKYITHSVGITAEQLGRKLNISPVICRIKLNKALKTGKLVIDDSIEGQVYYKNFILDFKI</sequence>
<dbReference type="GO" id="GO:0043328">
    <property type="term" value="P:protein transport to vacuole involved in ubiquitin-dependent protein catabolic process via the multivesicular body sorting pathway"/>
    <property type="evidence" value="ECO:0007669"/>
    <property type="project" value="UniProtKB-UniRule"/>
</dbReference>
<proteinExistence type="inferred from homology"/>
<dbReference type="STRING" id="312017.Q22WJ9"/>
<evidence type="ECO:0000256" key="1">
    <source>
        <dbReference type="RuleBase" id="RU367095"/>
    </source>
</evidence>
<keyword evidence="1" id="KW-0967">Endosome</keyword>
<reference evidence="3" key="1">
    <citation type="journal article" date="2006" name="PLoS Biol.">
        <title>Macronuclear genome sequence of the ciliate Tetrahymena thermophila, a model eukaryote.</title>
        <authorList>
            <person name="Eisen J.A."/>
            <person name="Coyne R.S."/>
            <person name="Wu M."/>
            <person name="Wu D."/>
            <person name="Thiagarajan M."/>
            <person name="Wortman J.R."/>
            <person name="Badger J.H."/>
            <person name="Ren Q."/>
            <person name="Amedeo P."/>
            <person name="Jones K.M."/>
            <person name="Tallon L.J."/>
            <person name="Delcher A.L."/>
            <person name="Salzberg S.L."/>
            <person name="Silva J.C."/>
            <person name="Haas B.J."/>
            <person name="Majoros W.H."/>
            <person name="Farzad M."/>
            <person name="Carlton J.M."/>
            <person name="Smith R.K. Jr."/>
            <person name="Garg J."/>
            <person name="Pearlman R.E."/>
            <person name="Karrer K.M."/>
            <person name="Sun L."/>
            <person name="Manning G."/>
            <person name="Elde N.C."/>
            <person name="Turkewitz A.P."/>
            <person name="Asai D.J."/>
            <person name="Wilkes D.E."/>
            <person name="Wang Y."/>
            <person name="Cai H."/>
            <person name="Collins K."/>
            <person name="Stewart B.A."/>
            <person name="Lee S.R."/>
            <person name="Wilamowska K."/>
            <person name="Weinberg Z."/>
            <person name="Ruzzo W.L."/>
            <person name="Wloga D."/>
            <person name="Gaertig J."/>
            <person name="Frankel J."/>
            <person name="Tsao C.-C."/>
            <person name="Gorovsky M.A."/>
            <person name="Keeling P.J."/>
            <person name="Waller R.F."/>
            <person name="Patron N.J."/>
            <person name="Cherry J.M."/>
            <person name="Stover N.A."/>
            <person name="Krieger C.J."/>
            <person name="del Toro C."/>
            <person name="Ryder H.F."/>
            <person name="Williamson S.C."/>
            <person name="Barbeau R.A."/>
            <person name="Hamilton E.P."/>
            <person name="Orias E."/>
        </authorList>
    </citation>
    <scope>NUCLEOTIDE SEQUENCE [LARGE SCALE GENOMIC DNA]</scope>
    <source>
        <strain evidence="3">SB210</strain>
    </source>
</reference>
<comment type="subunit">
    <text evidence="1">Component of the endosomal sorting complex required for transport II (ESCRT-II).</text>
</comment>
<dbReference type="EMBL" id="GG662820">
    <property type="protein sequence ID" value="EAR89418.3"/>
    <property type="molecule type" value="Genomic_DNA"/>
</dbReference>
<organism evidence="2 3">
    <name type="scientific">Tetrahymena thermophila (strain SB210)</name>
    <dbReference type="NCBI Taxonomy" id="312017"/>
    <lineage>
        <taxon>Eukaryota</taxon>
        <taxon>Sar</taxon>
        <taxon>Alveolata</taxon>
        <taxon>Ciliophora</taxon>
        <taxon>Intramacronucleata</taxon>
        <taxon>Oligohymenophorea</taxon>
        <taxon>Hymenostomatida</taxon>
        <taxon>Tetrahymenina</taxon>
        <taxon>Tetrahymenidae</taxon>
        <taxon>Tetrahymena</taxon>
    </lineage>
</organism>